<dbReference type="GO" id="GO:0032153">
    <property type="term" value="C:cell division site"/>
    <property type="evidence" value="ECO:0007669"/>
    <property type="project" value="UniProtKB-UniRule"/>
</dbReference>
<evidence type="ECO:0000256" key="1">
    <source>
        <dbReference type="ARBA" id="ARBA00022475"/>
    </source>
</evidence>
<dbReference type="Proteomes" id="UP000662904">
    <property type="component" value="Chromosome"/>
</dbReference>
<dbReference type="GO" id="GO:0043093">
    <property type="term" value="P:FtsZ-dependent cytokinesis"/>
    <property type="evidence" value="ECO:0007669"/>
    <property type="project" value="UniProtKB-UniRule"/>
</dbReference>
<sequence length="156" mass="17996">MIIAEKKNYSYQHDYQPKIKVKKGRKIKVRLLLSVFVVFVLGLSVLFRYVYIVESKYQLENMKRELSRIDKENQLLKVKLAELKSLDRIEKIAKSKLGMIEPGVNNFVFIRVPEYSVTSEQGRNTGDIDKGLNKPEDKSNSSGILSALIKIKTLFD</sequence>
<keyword evidence="2 7" id="KW-0132">Cell division</keyword>
<dbReference type="InterPro" id="IPR011922">
    <property type="entry name" value="Cell_div_FtsL"/>
</dbReference>
<evidence type="ECO:0000256" key="2">
    <source>
        <dbReference type="ARBA" id="ARBA00022618"/>
    </source>
</evidence>
<dbReference type="Pfam" id="PF04977">
    <property type="entry name" value="DivIC"/>
    <property type="match status" value="1"/>
</dbReference>
<dbReference type="AlphaFoldDB" id="A0A8A0RQ77"/>
<dbReference type="KEGG" id="kme:H0A61_02110"/>
<evidence type="ECO:0000256" key="5">
    <source>
        <dbReference type="ARBA" id="ARBA00023136"/>
    </source>
</evidence>
<keyword evidence="11" id="KW-1185">Reference proteome</keyword>
<feature type="compositionally biased region" description="Basic and acidic residues" evidence="9">
    <location>
        <begin position="126"/>
        <end position="139"/>
    </location>
</feature>
<gene>
    <name evidence="10" type="primary">ftsL_2</name>
    <name evidence="7" type="synonym">ftsL</name>
    <name evidence="10" type="ORF">H0A61_02110</name>
</gene>
<organism evidence="10 11">
    <name type="scientific">Koleobacter methoxysyntrophicus</name>
    <dbReference type="NCBI Taxonomy" id="2751313"/>
    <lineage>
        <taxon>Bacteria</taxon>
        <taxon>Bacillati</taxon>
        <taxon>Bacillota</taxon>
        <taxon>Clostridia</taxon>
        <taxon>Koleobacterales</taxon>
        <taxon>Koleobacteraceae</taxon>
        <taxon>Koleobacter</taxon>
    </lineage>
</organism>
<dbReference type="RefSeq" id="WP_206707069.1">
    <property type="nucleotide sequence ID" value="NZ_CP059066.1"/>
</dbReference>
<evidence type="ECO:0000256" key="9">
    <source>
        <dbReference type="SAM" id="MobiDB-lite"/>
    </source>
</evidence>
<evidence type="ECO:0000256" key="6">
    <source>
        <dbReference type="ARBA" id="ARBA00023306"/>
    </source>
</evidence>
<keyword evidence="5 7" id="KW-0472">Membrane</keyword>
<evidence type="ECO:0000313" key="11">
    <source>
        <dbReference type="Proteomes" id="UP000662904"/>
    </source>
</evidence>
<keyword evidence="8" id="KW-0175">Coiled coil</keyword>
<comment type="function">
    <text evidence="7">Essential cell division protein.</text>
</comment>
<proteinExistence type="inferred from homology"/>
<evidence type="ECO:0000256" key="3">
    <source>
        <dbReference type="ARBA" id="ARBA00022692"/>
    </source>
</evidence>
<dbReference type="EMBL" id="CP059066">
    <property type="protein sequence ID" value="QSQ09730.1"/>
    <property type="molecule type" value="Genomic_DNA"/>
</dbReference>
<dbReference type="HAMAP" id="MF_00910">
    <property type="entry name" value="FtsL"/>
    <property type="match status" value="1"/>
</dbReference>
<feature type="transmembrane region" description="Helical" evidence="7">
    <location>
        <begin position="31"/>
        <end position="51"/>
    </location>
</feature>
<feature type="region of interest" description="Disordered" evidence="9">
    <location>
        <begin position="121"/>
        <end position="140"/>
    </location>
</feature>
<evidence type="ECO:0000256" key="4">
    <source>
        <dbReference type="ARBA" id="ARBA00022989"/>
    </source>
</evidence>
<dbReference type="GO" id="GO:0005886">
    <property type="term" value="C:plasma membrane"/>
    <property type="evidence" value="ECO:0007669"/>
    <property type="project" value="UniProtKB-SubCell"/>
</dbReference>
<name>A0A8A0RQ77_9FIRM</name>
<evidence type="ECO:0000256" key="8">
    <source>
        <dbReference type="SAM" id="Coils"/>
    </source>
</evidence>
<keyword evidence="4 7" id="KW-1133">Transmembrane helix</keyword>
<reference evidence="10" key="1">
    <citation type="submission" date="2020-07" db="EMBL/GenBank/DDBJ databases">
        <title>Koleobacter methoxysyntrophicus gen. nov., sp. nov., a novel anaerobic bacterium isolated from deep subsurface oil field and proposal of Koleobacterales ord. nov. in the phylum Firmicutes.</title>
        <authorList>
            <person name="Sakamoto S."/>
            <person name="Tamaki H."/>
        </authorList>
    </citation>
    <scope>NUCLEOTIDE SEQUENCE</scope>
    <source>
        <strain evidence="10">NRmbB1</strain>
    </source>
</reference>
<keyword evidence="1 7" id="KW-1003">Cell membrane</keyword>
<keyword evidence="6 7" id="KW-0131">Cell cycle</keyword>
<comment type="similarity">
    <text evidence="7">Belongs to the FtsL family.</text>
</comment>
<evidence type="ECO:0000256" key="7">
    <source>
        <dbReference type="HAMAP-Rule" id="MF_00910"/>
    </source>
</evidence>
<feature type="coiled-coil region" evidence="8">
    <location>
        <begin position="52"/>
        <end position="86"/>
    </location>
</feature>
<evidence type="ECO:0000313" key="10">
    <source>
        <dbReference type="EMBL" id="QSQ09730.1"/>
    </source>
</evidence>
<keyword evidence="3 7" id="KW-0812">Transmembrane</keyword>
<dbReference type="InterPro" id="IPR007060">
    <property type="entry name" value="FtsL/DivIC"/>
</dbReference>
<protein>
    <recommendedName>
        <fullName evidence="7">Cell division protein FtsL</fullName>
    </recommendedName>
</protein>
<comment type="subcellular location">
    <subcellularLocation>
        <location evidence="7">Cell membrane</location>
        <topology evidence="7">Single-pass type II membrane protein</topology>
    </subcellularLocation>
    <text evidence="7">Localizes to the division septum where it forms a ring structure.</text>
</comment>
<accession>A0A8A0RQ77</accession>